<dbReference type="EMBL" id="CP065053">
    <property type="protein sequence ID" value="QPI52171.1"/>
    <property type="molecule type" value="Genomic_DNA"/>
</dbReference>
<protein>
    <submittedName>
        <fullName evidence="1">Uncharacterized protein</fullName>
    </submittedName>
</protein>
<dbReference type="RefSeq" id="WP_206091658.1">
    <property type="nucleotide sequence ID" value="NZ_CP065053.1"/>
</dbReference>
<evidence type="ECO:0000313" key="1">
    <source>
        <dbReference type="EMBL" id="QPI52171.1"/>
    </source>
</evidence>
<accession>A0AA49AAE1</accession>
<reference evidence="1 2" key="1">
    <citation type="submission" date="2020-11" db="EMBL/GenBank/DDBJ databases">
        <authorList>
            <person name="Sun Q."/>
        </authorList>
    </citation>
    <scope>NUCLEOTIDE SEQUENCE [LARGE SCALE GENOMIC DNA]</scope>
    <source>
        <strain evidence="1 2">P8398</strain>
    </source>
</reference>
<evidence type="ECO:0000313" key="2">
    <source>
        <dbReference type="Proteomes" id="UP000662888"/>
    </source>
</evidence>
<organism evidence="1 2">
    <name type="scientific">Massilia antarctica</name>
    <dbReference type="NCBI Taxonomy" id="2765360"/>
    <lineage>
        <taxon>Bacteria</taxon>
        <taxon>Pseudomonadati</taxon>
        <taxon>Pseudomonadota</taxon>
        <taxon>Betaproteobacteria</taxon>
        <taxon>Burkholderiales</taxon>
        <taxon>Oxalobacteraceae</taxon>
        <taxon>Telluria group</taxon>
        <taxon>Massilia</taxon>
    </lineage>
</organism>
<proteinExistence type="predicted"/>
<dbReference type="Proteomes" id="UP000662888">
    <property type="component" value="Chromosome"/>
</dbReference>
<keyword evidence="2" id="KW-1185">Reference proteome</keyword>
<name>A0AA49AAE1_9BURK</name>
<sequence length="92" mass="10064">MAICRQLDGGNFIDRVGSTVFAVGWDGRYLVAKQHPANDRSTTHYFIVDSMNDTSYAEPSDVVTGPLTALAFQRKSAALKLPKFSKVLASLE</sequence>
<gene>
    <name evidence="1" type="ORF">IV454_12115</name>
</gene>